<feature type="compositionally biased region" description="Low complexity" evidence="2">
    <location>
        <begin position="498"/>
        <end position="519"/>
    </location>
</feature>
<evidence type="ECO:0000256" key="2">
    <source>
        <dbReference type="SAM" id="MobiDB-lite"/>
    </source>
</evidence>
<dbReference type="AlphaFoldDB" id="A0A9P4P2W4"/>
<dbReference type="GO" id="GO:0016460">
    <property type="term" value="C:myosin II complex"/>
    <property type="evidence" value="ECO:0007669"/>
    <property type="project" value="TreeGrafter"/>
</dbReference>
<dbReference type="GO" id="GO:0032982">
    <property type="term" value="C:myosin filament"/>
    <property type="evidence" value="ECO:0007669"/>
    <property type="project" value="TreeGrafter"/>
</dbReference>
<dbReference type="GO" id="GO:0000146">
    <property type="term" value="F:microfilament motor activity"/>
    <property type="evidence" value="ECO:0007669"/>
    <property type="project" value="TreeGrafter"/>
</dbReference>
<dbReference type="EMBL" id="MU007011">
    <property type="protein sequence ID" value="KAF2436305.1"/>
    <property type="molecule type" value="Genomic_DNA"/>
</dbReference>
<evidence type="ECO:0000256" key="1">
    <source>
        <dbReference type="SAM" id="Coils"/>
    </source>
</evidence>
<dbReference type="GO" id="GO:0051015">
    <property type="term" value="F:actin filament binding"/>
    <property type="evidence" value="ECO:0007669"/>
    <property type="project" value="TreeGrafter"/>
</dbReference>
<feature type="coiled-coil region" evidence="1">
    <location>
        <begin position="53"/>
        <end position="126"/>
    </location>
</feature>
<dbReference type="OrthoDB" id="20105at2759"/>
<organism evidence="3 4">
    <name type="scientific">Tothia fuscella</name>
    <dbReference type="NCBI Taxonomy" id="1048955"/>
    <lineage>
        <taxon>Eukaryota</taxon>
        <taxon>Fungi</taxon>
        <taxon>Dikarya</taxon>
        <taxon>Ascomycota</taxon>
        <taxon>Pezizomycotina</taxon>
        <taxon>Dothideomycetes</taxon>
        <taxon>Pleosporomycetidae</taxon>
        <taxon>Venturiales</taxon>
        <taxon>Cylindrosympodiaceae</taxon>
        <taxon>Tothia</taxon>
    </lineage>
</organism>
<feature type="region of interest" description="Disordered" evidence="2">
    <location>
        <begin position="332"/>
        <end position="551"/>
    </location>
</feature>
<comment type="caution">
    <text evidence="3">The sequence shown here is derived from an EMBL/GenBank/DDBJ whole genome shotgun (WGS) entry which is preliminary data.</text>
</comment>
<gene>
    <name evidence="3" type="ORF">EJ08DRAFT_674841</name>
</gene>
<dbReference type="GO" id="GO:0005737">
    <property type="term" value="C:cytoplasm"/>
    <property type="evidence" value="ECO:0007669"/>
    <property type="project" value="TreeGrafter"/>
</dbReference>
<dbReference type="Proteomes" id="UP000800235">
    <property type="component" value="Unassembled WGS sequence"/>
</dbReference>
<feature type="compositionally biased region" description="Low complexity" evidence="2">
    <location>
        <begin position="527"/>
        <end position="540"/>
    </location>
</feature>
<protein>
    <submittedName>
        <fullName evidence="3">Uncharacterized protein</fullName>
    </submittedName>
</protein>
<feature type="region of interest" description="Disordered" evidence="2">
    <location>
        <begin position="243"/>
        <end position="262"/>
    </location>
</feature>
<keyword evidence="1" id="KW-0175">Coiled coil</keyword>
<accession>A0A9P4P2W4</accession>
<reference evidence="3" key="1">
    <citation type="journal article" date="2020" name="Stud. Mycol.">
        <title>101 Dothideomycetes genomes: a test case for predicting lifestyles and emergence of pathogens.</title>
        <authorList>
            <person name="Haridas S."/>
            <person name="Albert R."/>
            <person name="Binder M."/>
            <person name="Bloem J."/>
            <person name="Labutti K."/>
            <person name="Salamov A."/>
            <person name="Andreopoulos B."/>
            <person name="Baker S."/>
            <person name="Barry K."/>
            <person name="Bills G."/>
            <person name="Bluhm B."/>
            <person name="Cannon C."/>
            <person name="Castanera R."/>
            <person name="Culley D."/>
            <person name="Daum C."/>
            <person name="Ezra D."/>
            <person name="Gonzalez J."/>
            <person name="Henrissat B."/>
            <person name="Kuo A."/>
            <person name="Liang C."/>
            <person name="Lipzen A."/>
            <person name="Lutzoni F."/>
            <person name="Magnuson J."/>
            <person name="Mondo S."/>
            <person name="Nolan M."/>
            <person name="Ohm R."/>
            <person name="Pangilinan J."/>
            <person name="Park H.-J."/>
            <person name="Ramirez L."/>
            <person name="Alfaro M."/>
            <person name="Sun H."/>
            <person name="Tritt A."/>
            <person name="Yoshinaga Y."/>
            <person name="Zwiers L.-H."/>
            <person name="Turgeon B."/>
            <person name="Goodwin S."/>
            <person name="Spatafora J."/>
            <person name="Crous P."/>
            <person name="Grigoriev I."/>
        </authorList>
    </citation>
    <scope>NUCLEOTIDE SEQUENCE</scope>
    <source>
        <strain evidence="3">CBS 130266</strain>
    </source>
</reference>
<feature type="region of interest" description="Disordered" evidence="2">
    <location>
        <begin position="563"/>
        <end position="621"/>
    </location>
</feature>
<keyword evidence="4" id="KW-1185">Reference proteome</keyword>
<proteinExistence type="predicted"/>
<feature type="compositionally biased region" description="Polar residues" evidence="2">
    <location>
        <begin position="374"/>
        <end position="398"/>
    </location>
</feature>
<name>A0A9P4P2W4_9PEZI</name>
<evidence type="ECO:0000313" key="4">
    <source>
        <dbReference type="Proteomes" id="UP000800235"/>
    </source>
</evidence>
<dbReference type="PANTHER" id="PTHR45615">
    <property type="entry name" value="MYOSIN HEAVY CHAIN, NON-MUSCLE"/>
    <property type="match status" value="1"/>
</dbReference>
<evidence type="ECO:0000313" key="3">
    <source>
        <dbReference type="EMBL" id="KAF2436305.1"/>
    </source>
</evidence>
<feature type="compositionally biased region" description="Basic residues" evidence="2">
    <location>
        <begin position="541"/>
        <end position="551"/>
    </location>
</feature>
<sequence>MATKIMATKIMPPPNSTISDLSELQQTLSTTQYELNYEKSSRIVDSITRDEESRKLRVKIHILTDDIEELNEQLAKEEERSDSLIEELDVERKRSDELDGNVMGLNVELRSRSRELENVKAELSAMNDISNDTVKVLREKLVLARELSNLKPELEHLRSQATSNQELLSEKLSLQRQLSTIQVELENAKRTAERAVAKAGKSNEQDVEYQSQIETLQQQLQESNKALKDSVKEVDGLKKELASVKKSAQDNNEETGSAKLQQQVEELRKDLAIERKERQRADKALEKEQANFEAQKSTLNDKIATFRAKLKSTKEQLKDTEAELLKAQEALASRPAAAEKGAKNPRKRQVTQMDPDAAIGTPGDMAPAKRGKKSSTTTMPGDKSTFSITPFLNRTTLSVAPESPTSEKDASDAEPEAPVAVDAEGTPTAAPKKTSEKAAAAGAKPREKKPLAPSTEKANRIPKTKRSTKSASTLAMVTEEQEEELPMDKPSAPEVDITTAKTSYKETTTTTTVPLIPKTKPTKSTKETTTTTTVPLIPKTKPTKSTKEKPRKSLLSFAAFTDEPAATSKKSIPKKRKLGNTTGNTSLLGGGGKALFDGKTLFDEDDDDKPAAKPIPGRGLFAGRQLGKGSLFAGSGGKKGFLQPVMAQQQEEGFSMFSPLKKDRKAAALAQSLLGNE</sequence>
<dbReference type="PANTHER" id="PTHR45615:SF40">
    <property type="entry name" value="MYOSIN HEAVY CHAIN, NON-MUSCLE"/>
    <property type="match status" value="1"/>
</dbReference>